<evidence type="ECO:0000313" key="5">
    <source>
        <dbReference type="EMBL" id="PNX87644.1"/>
    </source>
</evidence>
<organism evidence="5 6">
    <name type="scientific">Trifolium pratense</name>
    <name type="common">Red clover</name>
    <dbReference type="NCBI Taxonomy" id="57577"/>
    <lineage>
        <taxon>Eukaryota</taxon>
        <taxon>Viridiplantae</taxon>
        <taxon>Streptophyta</taxon>
        <taxon>Embryophyta</taxon>
        <taxon>Tracheophyta</taxon>
        <taxon>Spermatophyta</taxon>
        <taxon>Magnoliopsida</taxon>
        <taxon>eudicotyledons</taxon>
        <taxon>Gunneridae</taxon>
        <taxon>Pentapetalae</taxon>
        <taxon>rosids</taxon>
        <taxon>fabids</taxon>
        <taxon>Fabales</taxon>
        <taxon>Fabaceae</taxon>
        <taxon>Papilionoideae</taxon>
        <taxon>50 kb inversion clade</taxon>
        <taxon>NPAAA clade</taxon>
        <taxon>Hologalegina</taxon>
        <taxon>IRL clade</taxon>
        <taxon>Trifolieae</taxon>
        <taxon>Trifolium</taxon>
    </lineage>
</organism>
<dbReference type="PANTHER" id="PTHR48466:SF2">
    <property type="entry name" value="OS10G0509000 PROTEIN"/>
    <property type="match status" value="1"/>
</dbReference>
<dbReference type="GO" id="GO:0006298">
    <property type="term" value="P:mismatch repair"/>
    <property type="evidence" value="ECO:0007669"/>
    <property type="project" value="InterPro"/>
</dbReference>
<keyword evidence="1" id="KW-0547">Nucleotide-binding</keyword>
<dbReference type="InterPro" id="IPR045076">
    <property type="entry name" value="MutS"/>
</dbReference>
<keyword evidence="2" id="KW-0067">ATP-binding</keyword>
<sequence>LYVLASESVQIPWFDSVFADIGDEQSLSQSLSTFSGHLKQISVGAGTNPLEGAALGMSLLESFAQDGCLLTIATTHHGELKTLKYSNEAFENACMEFDEVNLKPTYKVLWGIP</sequence>
<dbReference type="SUPFAM" id="SSF52540">
    <property type="entry name" value="P-loop containing nucleoside triphosphate hydrolases"/>
    <property type="match status" value="1"/>
</dbReference>
<dbReference type="Gene3D" id="3.40.50.300">
    <property type="entry name" value="P-loop containing nucleotide triphosphate hydrolases"/>
    <property type="match status" value="1"/>
</dbReference>
<evidence type="ECO:0000313" key="6">
    <source>
        <dbReference type="Proteomes" id="UP000236291"/>
    </source>
</evidence>
<feature type="domain" description="DNA mismatch repair proteins mutS family" evidence="4">
    <location>
        <begin position="1"/>
        <end position="113"/>
    </location>
</feature>
<evidence type="ECO:0000256" key="2">
    <source>
        <dbReference type="ARBA" id="ARBA00022840"/>
    </source>
</evidence>
<dbReference type="InterPro" id="IPR027417">
    <property type="entry name" value="P-loop_NTPase"/>
</dbReference>
<dbReference type="Proteomes" id="UP000236291">
    <property type="component" value="Unassembled WGS sequence"/>
</dbReference>
<protein>
    <submittedName>
        <fullName evidence="5">MutS2 protein</fullName>
    </submittedName>
</protein>
<dbReference type="GO" id="GO:0140664">
    <property type="term" value="F:ATP-dependent DNA damage sensor activity"/>
    <property type="evidence" value="ECO:0007669"/>
    <property type="project" value="InterPro"/>
</dbReference>
<dbReference type="STRING" id="57577.A0A2K3MA27"/>
<evidence type="ECO:0000259" key="4">
    <source>
        <dbReference type="SMART" id="SM00534"/>
    </source>
</evidence>
<dbReference type="SMART" id="SM00534">
    <property type="entry name" value="MUTSac"/>
    <property type="match status" value="1"/>
</dbReference>
<comment type="caution">
    <text evidence="5">The sequence shown here is derived from an EMBL/GenBank/DDBJ whole genome shotgun (WGS) entry which is preliminary data.</text>
</comment>
<dbReference type="PANTHER" id="PTHR48466">
    <property type="entry name" value="OS10G0509000 PROTEIN-RELATED"/>
    <property type="match status" value="1"/>
</dbReference>
<dbReference type="ExpressionAtlas" id="A0A2K3MA27">
    <property type="expression patterns" value="baseline"/>
</dbReference>
<evidence type="ECO:0000256" key="3">
    <source>
        <dbReference type="ARBA" id="ARBA00023125"/>
    </source>
</evidence>
<feature type="non-terminal residue" evidence="5">
    <location>
        <position position="1"/>
    </location>
</feature>
<dbReference type="GO" id="GO:0005524">
    <property type="term" value="F:ATP binding"/>
    <property type="evidence" value="ECO:0007669"/>
    <property type="project" value="UniProtKB-KW"/>
</dbReference>
<accession>A0A2K3MA27</accession>
<reference evidence="5 6" key="2">
    <citation type="journal article" date="2017" name="Front. Plant Sci.">
        <title>Gene Classification and Mining of Molecular Markers Useful in Red Clover (Trifolium pratense) Breeding.</title>
        <authorList>
            <person name="Istvanek J."/>
            <person name="Dluhosova J."/>
            <person name="Dluhos P."/>
            <person name="Patkova L."/>
            <person name="Nedelnik J."/>
            <person name="Repkova J."/>
        </authorList>
    </citation>
    <scope>NUCLEOTIDE SEQUENCE [LARGE SCALE GENOMIC DNA]</scope>
    <source>
        <strain evidence="6">cv. Tatra</strain>
        <tissue evidence="5">Young leaves</tissue>
    </source>
</reference>
<dbReference type="GO" id="GO:0030983">
    <property type="term" value="F:mismatched DNA binding"/>
    <property type="evidence" value="ECO:0007669"/>
    <property type="project" value="InterPro"/>
</dbReference>
<name>A0A2K3MA27_TRIPR</name>
<dbReference type="EMBL" id="ASHM01054374">
    <property type="protein sequence ID" value="PNX87644.1"/>
    <property type="molecule type" value="Genomic_DNA"/>
</dbReference>
<dbReference type="AlphaFoldDB" id="A0A2K3MA27"/>
<feature type="non-terminal residue" evidence="5">
    <location>
        <position position="113"/>
    </location>
</feature>
<proteinExistence type="predicted"/>
<keyword evidence="3" id="KW-0238">DNA-binding</keyword>
<reference evidence="5 6" key="1">
    <citation type="journal article" date="2014" name="Am. J. Bot.">
        <title>Genome assembly and annotation for red clover (Trifolium pratense; Fabaceae).</title>
        <authorList>
            <person name="Istvanek J."/>
            <person name="Jaros M."/>
            <person name="Krenek A."/>
            <person name="Repkova J."/>
        </authorList>
    </citation>
    <scope>NUCLEOTIDE SEQUENCE [LARGE SCALE GENOMIC DNA]</scope>
    <source>
        <strain evidence="6">cv. Tatra</strain>
        <tissue evidence="5">Young leaves</tissue>
    </source>
</reference>
<gene>
    <name evidence="5" type="ORF">L195_g043737</name>
</gene>
<evidence type="ECO:0000256" key="1">
    <source>
        <dbReference type="ARBA" id="ARBA00022741"/>
    </source>
</evidence>
<dbReference type="InterPro" id="IPR000432">
    <property type="entry name" value="DNA_mismatch_repair_MutS_C"/>
</dbReference>